<organism evidence="1">
    <name type="scientific">Rhizophora mucronata</name>
    <name type="common">Asiatic mangrove</name>
    <dbReference type="NCBI Taxonomy" id="61149"/>
    <lineage>
        <taxon>Eukaryota</taxon>
        <taxon>Viridiplantae</taxon>
        <taxon>Streptophyta</taxon>
        <taxon>Embryophyta</taxon>
        <taxon>Tracheophyta</taxon>
        <taxon>Spermatophyta</taxon>
        <taxon>Magnoliopsida</taxon>
        <taxon>eudicotyledons</taxon>
        <taxon>Gunneridae</taxon>
        <taxon>Pentapetalae</taxon>
        <taxon>rosids</taxon>
        <taxon>fabids</taxon>
        <taxon>Malpighiales</taxon>
        <taxon>Rhizophoraceae</taxon>
        <taxon>Rhizophora</taxon>
    </lineage>
</organism>
<dbReference type="AlphaFoldDB" id="A0A2P2LDS0"/>
<sequence>MKIGGVQIVRPIVRRANPDVLRHLQLHQLARLSCCGLQSLRVLSLGGDGAWVTASHGF</sequence>
<proteinExistence type="predicted"/>
<accession>A0A2P2LDS0</accession>
<evidence type="ECO:0000313" key="1">
    <source>
        <dbReference type="EMBL" id="MBX16112.1"/>
    </source>
</evidence>
<dbReference type="EMBL" id="GGEC01035628">
    <property type="protein sequence ID" value="MBX16112.1"/>
    <property type="molecule type" value="Transcribed_RNA"/>
</dbReference>
<reference evidence="1" key="1">
    <citation type="submission" date="2018-02" db="EMBL/GenBank/DDBJ databases">
        <title>Rhizophora mucronata_Transcriptome.</title>
        <authorList>
            <person name="Meera S.P."/>
            <person name="Sreeshan A."/>
            <person name="Augustine A."/>
        </authorList>
    </citation>
    <scope>NUCLEOTIDE SEQUENCE</scope>
    <source>
        <tissue evidence="1">Leaf</tissue>
    </source>
</reference>
<name>A0A2P2LDS0_RHIMU</name>
<protein>
    <submittedName>
        <fullName evidence="1">Uncharacterized protein</fullName>
    </submittedName>
</protein>